<evidence type="ECO:0000313" key="1">
    <source>
        <dbReference type="EMBL" id="KAF7836582.1"/>
    </source>
</evidence>
<protein>
    <submittedName>
        <fullName evidence="1">Uncharacterized protein</fullName>
    </submittedName>
</protein>
<proteinExistence type="predicted"/>
<reference evidence="1" key="1">
    <citation type="submission" date="2020-09" db="EMBL/GenBank/DDBJ databases">
        <title>Genome-Enabled Discovery of Anthraquinone Biosynthesis in Senna tora.</title>
        <authorList>
            <person name="Kang S.-H."/>
            <person name="Pandey R.P."/>
            <person name="Lee C.-M."/>
            <person name="Sim J.-S."/>
            <person name="Jeong J.-T."/>
            <person name="Choi B.-S."/>
            <person name="Jung M."/>
            <person name="Ginzburg D."/>
            <person name="Zhao K."/>
            <person name="Won S.Y."/>
            <person name="Oh T.-J."/>
            <person name="Yu Y."/>
            <person name="Kim N.-H."/>
            <person name="Lee O.R."/>
            <person name="Lee T.-H."/>
            <person name="Bashyal P."/>
            <person name="Kim T.-S."/>
            <person name="Lee W.-H."/>
            <person name="Kawkins C."/>
            <person name="Kim C.-K."/>
            <person name="Kim J.S."/>
            <person name="Ahn B.O."/>
            <person name="Rhee S.Y."/>
            <person name="Sohng J.K."/>
        </authorList>
    </citation>
    <scope>NUCLEOTIDE SEQUENCE</scope>
    <source>
        <tissue evidence="1">Leaf</tissue>
    </source>
</reference>
<sequence>MVTEKGSVGCDTIRDCPLLRDGMFPSLNVTKNCRHKMVLFCVTARGHSGFAAIQIPFQVLWQNDPLQKKILFSVCDGTWPSQNSSDLGRRSVIPSQIYRRFI</sequence>
<accession>A0A835CF78</accession>
<dbReference type="Proteomes" id="UP000634136">
    <property type="component" value="Unassembled WGS sequence"/>
</dbReference>
<comment type="caution">
    <text evidence="1">The sequence shown here is derived from an EMBL/GenBank/DDBJ whole genome shotgun (WGS) entry which is preliminary data.</text>
</comment>
<name>A0A835CF78_9FABA</name>
<keyword evidence="2" id="KW-1185">Reference proteome</keyword>
<evidence type="ECO:0000313" key="2">
    <source>
        <dbReference type="Proteomes" id="UP000634136"/>
    </source>
</evidence>
<dbReference type="AlphaFoldDB" id="A0A835CF78"/>
<organism evidence="1 2">
    <name type="scientific">Senna tora</name>
    <dbReference type="NCBI Taxonomy" id="362788"/>
    <lineage>
        <taxon>Eukaryota</taxon>
        <taxon>Viridiplantae</taxon>
        <taxon>Streptophyta</taxon>
        <taxon>Embryophyta</taxon>
        <taxon>Tracheophyta</taxon>
        <taxon>Spermatophyta</taxon>
        <taxon>Magnoliopsida</taxon>
        <taxon>eudicotyledons</taxon>
        <taxon>Gunneridae</taxon>
        <taxon>Pentapetalae</taxon>
        <taxon>rosids</taxon>
        <taxon>fabids</taxon>
        <taxon>Fabales</taxon>
        <taxon>Fabaceae</taxon>
        <taxon>Caesalpinioideae</taxon>
        <taxon>Cassia clade</taxon>
        <taxon>Senna</taxon>
    </lineage>
</organism>
<gene>
    <name evidence="1" type="ORF">G2W53_011441</name>
</gene>
<dbReference type="EMBL" id="JAAIUW010000004">
    <property type="protein sequence ID" value="KAF7836582.1"/>
    <property type="molecule type" value="Genomic_DNA"/>
</dbReference>